<dbReference type="AlphaFoldDB" id="A0A0K0CYZ7"/>
<evidence type="ECO:0000313" key="3">
    <source>
        <dbReference type="WBParaSite" id="ACAC_0000291201-mRNA-1"/>
    </source>
</evidence>
<sequence>MPIRSLRLDVVGDVVIVGGGVLVGDVGVVAGIVVGNVVVVVVGGGVVVVGVGVVVIVGVVAVAGVVVAGVVVIRWLGFQRPRLLQRVQSSRSVLNKLQKSKDE</sequence>
<accession>A0A0K0CYZ7</accession>
<keyword evidence="2" id="KW-1185">Reference proteome</keyword>
<feature type="transmembrane region" description="Helical" evidence="1">
    <location>
        <begin position="12"/>
        <end position="34"/>
    </location>
</feature>
<dbReference type="WBParaSite" id="ACAC_0000291201-mRNA-1">
    <property type="protein sequence ID" value="ACAC_0000291201-mRNA-1"/>
    <property type="gene ID" value="ACAC_0000291201"/>
</dbReference>
<proteinExistence type="predicted"/>
<evidence type="ECO:0000256" key="1">
    <source>
        <dbReference type="SAM" id="Phobius"/>
    </source>
</evidence>
<keyword evidence="1" id="KW-0812">Transmembrane</keyword>
<name>A0A0K0CYZ7_ANGCA</name>
<reference evidence="3" key="2">
    <citation type="submission" date="2017-02" db="UniProtKB">
        <authorList>
            <consortium name="WormBaseParasite"/>
        </authorList>
    </citation>
    <scope>IDENTIFICATION</scope>
</reference>
<dbReference type="Proteomes" id="UP000035642">
    <property type="component" value="Unassembled WGS sequence"/>
</dbReference>
<keyword evidence="1" id="KW-1133">Transmembrane helix</keyword>
<protein>
    <submittedName>
        <fullName evidence="3">Transmembrane protein</fullName>
    </submittedName>
</protein>
<reference evidence="2" key="1">
    <citation type="submission" date="2012-09" db="EMBL/GenBank/DDBJ databases">
        <authorList>
            <person name="Martin A.A."/>
        </authorList>
    </citation>
    <scope>NUCLEOTIDE SEQUENCE</scope>
</reference>
<evidence type="ECO:0000313" key="2">
    <source>
        <dbReference type="Proteomes" id="UP000035642"/>
    </source>
</evidence>
<organism evidence="2 3">
    <name type="scientific">Angiostrongylus cantonensis</name>
    <name type="common">Rat lungworm</name>
    <dbReference type="NCBI Taxonomy" id="6313"/>
    <lineage>
        <taxon>Eukaryota</taxon>
        <taxon>Metazoa</taxon>
        <taxon>Ecdysozoa</taxon>
        <taxon>Nematoda</taxon>
        <taxon>Chromadorea</taxon>
        <taxon>Rhabditida</taxon>
        <taxon>Rhabditina</taxon>
        <taxon>Rhabditomorpha</taxon>
        <taxon>Strongyloidea</taxon>
        <taxon>Metastrongylidae</taxon>
        <taxon>Angiostrongylus</taxon>
    </lineage>
</organism>
<feature type="transmembrane region" description="Helical" evidence="1">
    <location>
        <begin position="46"/>
        <end position="76"/>
    </location>
</feature>
<keyword evidence="1" id="KW-0472">Membrane</keyword>